<evidence type="ECO:0000256" key="2">
    <source>
        <dbReference type="SAM" id="Phobius"/>
    </source>
</evidence>
<keyword evidence="5" id="KW-1185">Reference proteome</keyword>
<dbReference type="Proteomes" id="UP000001542">
    <property type="component" value="Unassembled WGS sequence"/>
</dbReference>
<dbReference type="KEGG" id="tva:4764278"/>
<organism evidence="4 5">
    <name type="scientific">Trichomonas vaginalis (strain ATCC PRA-98 / G3)</name>
    <dbReference type="NCBI Taxonomy" id="412133"/>
    <lineage>
        <taxon>Eukaryota</taxon>
        <taxon>Metamonada</taxon>
        <taxon>Parabasalia</taxon>
        <taxon>Trichomonadida</taxon>
        <taxon>Trichomonadidae</taxon>
        <taxon>Trichomonas</taxon>
    </lineage>
</organism>
<evidence type="ECO:0000313" key="5">
    <source>
        <dbReference type="Proteomes" id="UP000001542"/>
    </source>
</evidence>
<keyword evidence="2" id="KW-0472">Membrane</keyword>
<evidence type="ECO:0000313" key="4">
    <source>
        <dbReference type="EMBL" id="EAY06411.1"/>
    </source>
</evidence>
<name>A2ELP6_TRIV3</name>
<feature type="compositionally biased region" description="Polar residues" evidence="1">
    <location>
        <begin position="800"/>
        <end position="810"/>
    </location>
</feature>
<reference evidence="4" key="1">
    <citation type="submission" date="2006-10" db="EMBL/GenBank/DDBJ databases">
        <authorList>
            <person name="Amadeo P."/>
            <person name="Zhao Q."/>
            <person name="Wortman J."/>
            <person name="Fraser-Liggett C."/>
            <person name="Carlton J."/>
        </authorList>
    </citation>
    <scope>NUCLEOTIDE SEQUENCE</scope>
    <source>
        <strain evidence="4">G3</strain>
    </source>
</reference>
<dbReference type="AlphaFoldDB" id="A2ELP6"/>
<accession>A2ELP6</accession>
<evidence type="ECO:0000256" key="3">
    <source>
        <dbReference type="SAM" id="SignalP"/>
    </source>
</evidence>
<dbReference type="EMBL" id="DS113424">
    <property type="protein sequence ID" value="EAY06411.1"/>
    <property type="molecule type" value="Genomic_DNA"/>
</dbReference>
<dbReference type="VEuPathDB" id="TrichDB:TVAGG3_0894950"/>
<keyword evidence="2" id="KW-1133">Transmembrane helix</keyword>
<feature type="chain" id="PRO_5002643403" description="Transglutaminase-like domain-containing protein" evidence="3">
    <location>
        <begin position="23"/>
        <end position="900"/>
    </location>
</feature>
<evidence type="ECO:0000256" key="1">
    <source>
        <dbReference type="SAM" id="MobiDB-lite"/>
    </source>
</evidence>
<sequence>MASMFSLLISFSTAVCYPQTTGWYYNQLNELQKPYYEALQVWCKEGNLPNGNNTMFLTSDTRLTNKVKQSVVQAYSTGSNSEMLEHFRLGMKAFELEHPEVFYVDYSKISFKVSKTTTNLYTVLFGSVTTPSYLINNLTDVDDLIETFNTSVNNYISNVNSNIELNNKIGDTYNRIGAVDTNVINYLDSQYGLWINSAFGAIVYNKATAIGIAKAYSLYLTLLKVPNVLCEGTAKIDGNLKAHSWIVLQINNKLYLSDPVIKIMFGTSSDFEEKNYGGSVDFDLPVTTLTFNDFKYFEMPNMIGITYHDYTSSEMEAHNLLLVYRVFTTSSAGQWMPVQYLPSSNVYYVLLLNLDFMALQFGILPKSKTTSYEDRATSNQDVYRRSPLIWSTTATSKVHNFNIDVANVYPMYSIDRASNTYLLDYNYTFCFQLSEKYQLVDSKSPIQINVSRTVNGETKYELINTTGDGVINIRFNFKSFQEDSQESQVIYSFDIANVVGLYNARKFTGRKLTFCQNQAYFGSSFVSSSAVLPVSDFPALLVDNNANVTRCKLNGKNFNAYNPNDIKLVTNIDGSKYDISLQFVGQSAELSEGQKVTVQVPFPADYNASSPKKYIVKHTVNGVNETIVPANLPTGLLISVSSFSPFYVEEASKPEEVSLYVKTDNGEVHVYRQNSDEDIVNKVLSLPSNTDLSFDIKISDNSTAINKVFFNGEIIQVKNDQIQVVLKNASNVIEIFTSTKKIVAMEQALNLTSVFVTSNLISNALAAKTPISNLDADEPVWPPIFQEYSNGSKSPVFVTNPPSKSDSTSPPAVITPIVDNPTEPASSDSDPSKKMSKPAYVALLFCSVLAFCFVVIAIFFIGKTRSDIKRMDKNILGLDSSEDDDNNTTSSYIDEKETPL</sequence>
<protein>
    <recommendedName>
        <fullName evidence="6">Transglutaminase-like domain-containing protein</fullName>
    </recommendedName>
</protein>
<feature type="signal peptide" evidence="3">
    <location>
        <begin position="1"/>
        <end position="22"/>
    </location>
</feature>
<dbReference type="InParanoid" id="A2ELP6"/>
<reference evidence="4" key="2">
    <citation type="journal article" date="2007" name="Science">
        <title>Draft genome sequence of the sexually transmitted pathogen Trichomonas vaginalis.</title>
        <authorList>
            <person name="Carlton J.M."/>
            <person name="Hirt R.P."/>
            <person name="Silva J.C."/>
            <person name="Delcher A.L."/>
            <person name="Schatz M."/>
            <person name="Zhao Q."/>
            <person name="Wortman J.R."/>
            <person name="Bidwell S.L."/>
            <person name="Alsmark U.C.M."/>
            <person name="Besteiro S."/>
            <person name="Sicheritz-Ponten T."/>
            <person name="Noel C.J."/>
            <person name="Dacks J.B."/>
            <person name="Foster P.G."/>
            <person name="Simillion C."/>
            <person name="Van de Peer Y."/>
            <person name="Miranda-Saavedra D."/>
            <person name="Barton G.J."/>
            <person name="Westrop G.D."/>
            <person name="Mueller S."/>
            <person name="Dessi D."/>
            <person name="Fiori P.L."/>
            <person name="Ren Q."/>
            <person name="Paulsen I."/>
            <person name="Zhang H."/>
            <person name="Bastida-Corcuera F.D."/>
            <person name="Simoes-Barbosa A."/>
            <person name="Brown M.T."/>
            <person name="Hayes R.D."/>
            <person name="Mukherjee M."/>
            <person name="Okumura C.Y."/>
            <person name="Schneider R."/>
            <person name="Smith A.J."/>
            <person name="Vanacova S."/>
            <person name="Villalvazo M."/>
            <person name="Haas B.J."/>
            <person name="Pertea M."/>
            <person name="Feldblyum T.V."/>
            <person name="Utterback T.R."/>
            <person name="Shu C.L."/>
            <person name="Osoegawa K."/>
            <person name="de Jong P.J."/>
            <person name="Hrdy I."/>
            <person name="Horvathova L."/>
            <person name="Zubacova Z."/>
            <person name="Dolezal P."/>
            <person name="Malik S.B."/>
            <person name="Logsdon J.M. Jr."/>
            <person name="Henze K."/>
            <person name="Gupta A."/>
            <person name="Wang C.C."/>
            <person name="Dunne R.L."/>
            <person name="Upcroft J.A."/>
            <person name="Upcroft P."/>
            <person name="White O."/>
            <person name="Salzberg S.L."/>
            <person name="Tang P."/>
            <person name="Chiu C.-H."/>
            <person name="Lee Y.-S."/>
            <person name="Embley T.M."/>
            <person name="Coombs G.H."/>
            <person name="Mottram J.C."/>
            <person name="Tachezy J."/>
            <person name="Fraser-Liggett C.M."/>
            <person name="Johnson P.J."/>
        </authorList>
    </citation>
    <scope>NUCLEOTIDE SEQUENCE [LARGE SCALE GENOMIC DNA]</scope>
    <source>
        <strain evidence="4">G3</strain>
    </source>
</reference>
<keyword evidence="2" id="KW-0812">Transmembrane</keyword>
<keyword evidence="3" id="KW-0732">Signal</keyword>
<feature type="region of interest" description="Disordered" evidence="1">
    <location>
        <begin position="796"/>
        <end position="833"/>
    </location>
</feature>
<feature type="region of interest" description="Disordered" evidence="1">
    <location>
        <begin position="877"/>
        <end position="900"/>
    </location>
</feature>
<gene>
    <name evidence="4" type="ORF">TVAG_403680</name>
</gene>
<dbReference type="OrthoDB" id="2128161at2759"/>
<feature type="transmembrane region" description="Helical" evidence="2">
    <location>
        <begin position="839"/>
        <end position="861"/>
    </location>
</feature>
<proteinExistence type="predicted"/>
<dbReference type="VEuPathDB" id="TrichDB:TVAG_403680"/>
<evidence type="ECO:0008006" key="6">
    <source>
        <dbReference type="Google" id="ProtNLM"/>
    </source>
</evidence>
<dbReference type="RefSeq" id="XP_001318634.1">
    <property type="nucleotide sequence ID" value="XM_001318599.1"/>
</dbReference>